<organism evidence="4 5">
    <name type="scientific">Paucibacter sediminis</name>
    <dbReference type="NCBI Taxonomy" id="3019553"/>
    <lineage>
        <taxon>Bacteria</taxon>
        <taxon>Pseudomonadati</taxon>
        <taxon>Pseudomonadota</taxon>
        <taxon>Betaproteobacteria</taxon>
        <taxon>Burkholderiales</taxon>
        <taxon>Sphaerotilaceae</taxon>
        <taxon>Roseateles</taxon>
    </lineage>
</organism>
<dbReference type="GO" id="GO:0005737">
    <property type="term" value="C:cytoplasm"/>
    <property type="evidence" value="ECO:0007669"/>
    <property type="project" value="TreeGrafter"/>
</dbReference>
<keyword evidence="5" id="KW-1185">Reference proteome</keyword>
<dbReference type="Pfam" id="PF01266">
    <property type="entry name" value="DAO"/>
    <property type="match status" value="1"/>
</dbReference>
<gene>
    <name evidence="4" type="ORF">PFX98_23520</name>
</gene>
<comment type="similarity">
    <text evidence="1">Belongs to the DadA oxidoreductase family.</text>
</comment>
<evidence type="ECO:0000313" key="4">
    <source>
        <dbReference type="EMBL" id="WIT11817.1"/>
    </source>
</evidence>
<dbReference type="Gene3D" id="3.30.9.10">
    <property type="entry name" value="D-Amino Acid Oxidase, subunit A, domain 2"/>
    <property type="match status" value="1"/>
</dbReference>
<evidence type="ECO:0000256" key="2">
    <source>
        <dbReference type="ARBA" id="ARBA00023002"/>
    </source>
</evidence>
<dbReference type="EMBL" id="CP116346">
    <property type="protein sequence ID" value="WIT11817.1"/>
    <property type="molecule type" value="Genomic_DNA"/>
</dbReference>
<dbReference type="SUPFAM" id="SSF51905">
    <property type="entry name" value="FAD/NAD(P)-binding domain"/>
    <property type="match status" value="1"/>
</dbReference>
<evidence type="ECO:0000313" key="5">
    <source>
        <dbReference type="Proteomes" id="UP001177769"/>
    </source>
</evidence>
<dbReference type="AlphaFoldDB" id="A0AA95NB60"/>
<dbReference type="Proteomes" id="UP001177769">
    <property type="component" value="Chromosome"/>
</dbReference>
<dbReference type="KEGG" id="pais:PFX98_23520"/>
<dbReference type="PANTHER" id="PTHR13847:SF280">
    <property type="entry name" value="D-AMINO ACID DEHYDROGENASE"/>
    <property type="match status" value="1"/>
</dbReference>
<keyword evidence="2" id="KW-0560">Oxidoreductase</keyword>
<proteinExistence type="inferred from homology"/>
<accession>A0AA95NB60</accession>
<protein>
    <submittedName>
        <fullName evidence="4">FAD-dependent oxidoreductase</fullName>
    </submittedName>
</protein>
<dbReference type="GO" id="GO:0005886">
    <property type="term" value="C:plasma membrane"/>
    <property type="evidence" value="ECO:0007669"/>
    <property type="project" value="TreeGrafter"/>
</dbReference>
<sequence>MRIAIIGAGIVGVTSAYELAAQGHEVTVFERHGSVASDASFAHGGLLHPGWPSALQAAGSKLAQPAWHWSAWRARRHKAHAEHQLQAQRLALLSQARLQHWRQELRLDYERADGVLLLLRTARELKAAQAEAPALEALGIKHEWLDGSQCLRVEPGLCPDTALQGGLYLPQAEVGNGRQFAHLLKAEAQRLGVRFRFHTTVRRIDAGSAPGLLHEYTPPAQGTSAIARADEARADSGPDTVPMPMEPQQERFDAIVVCAAMGADALLRPLGLKLPMAALHGHSITASLRQFEAHPDLGPRAGLLDLAQRTSLSRQGLRVRVAGAMAMGAAPARAPASAMAELHKVLHDWFPGAAHLASVQAWSGSVPLLPDGLPLLGESGQAGVWLNLGHGTSGWALACGSAQALAERIAGRAAPTEISGLGLLRLG</sequence>
<reference evidence="4" key="1">
    <citation type="submission" date="2023-01" db="EMBL/GenBank/DDBJ databases">
        <title>Whole genome sequence of Paucibacter sp. S2-9 isolated from pond sediment.</title>
        <authorList>
            <person name="Jung J.Y."/>
        </authorList>
    </citation>
    <scope>NUCLEOTIDE SEQUENCE</scope>
    <source>
        <strain evidence="4">S2-9</strain>
    </source>
</reference>
<feature type="domain" description="FAD dependent oxidoreductase" evidence="3">
    <location>
        <begin position="2"/>
        <end position="408"/>
    </location>
</feature>
<dbReference type="GO" id="GO:0008718">
    <property type="term" value="F:D-amino-acid dehydrogenase activity"/>
    <property type="evidence" value="ECO:0007669"/>
    <property type="project" value="TreeGrafter"/>
</dbReference>
<dbReference type="GO" id="GO:0055130">
    <property type="term" value="P:D-alanine catabolic process"/>
    <property type="evidence" value="ECO:0007669"/>
    <property type="project" value="TreeGrafter"/>
</dbReference>
<dbReference type="InterPro" id="IPR036188">
    <property type="entry name" value="FAD/NAD-bd_sf"/>
</dbReference>
<evidence type="ECO:0000259" key="3">
    <source>
        <dbReference type="Pfam" id="PF01266"/>
    </source>
</evidence>
<dbReference type="RefSeq" id="WP_285232903.1">
    <property type="nucleotide sequence ID" value="NZ_CP116346.1"/>
</dbReference>
<dbReference type="InterPro" id="IPR006076">
    <property type="entry name" value="FAD-dep_OxRdtase"/>
</dbReference>
<name>A0AA95NB60_9BURK</name>
<dbReference type="PANTHER" id="PTHR13847">
    <property type="entry name" value="SARCOSINE DEHYDROGENASE-RELATED"/>
    <property type="match status" value="1"/>
</dbReference>
<dbReference type="Gene3D" id="3.50.50.60">
    <property type="entry name" value="FAD/NAD(P)-binding domain"/>
    <property type="match status" value="1"/>
</dbReference>
<evidence type="ECO:0000256" key="1">
    <source>
        <dbReference type="ARBA" id="ARBA00009410"/>
    </source>
</evidence>